<dbReference type="CDD" id="cd23794">
    <property type="entry name" value="UBCc_UBE2F_UBE2M"/>
    <property type="match status" value="1"/>
</dbReference>
<dbReference type="PROSITE" id="PS50127">
    <property type="entry name" value="UBC_2"/>
    <property type="match status" value="1"/>
</dbReference>
<protein>
    <recommendedName>
        <fullName evidence="2">UBC core domain-containing protein</fullName>
    </recommendedName>
</protein>
<dbReference type="EMBL" id="SUNJ01009487">
    <property type="protein sequence ID" value="TPP60377.1"/>
    <property type="molecule type" value="Genomic_DNA"/>
</dbReference>
<evidence type="ECO:0000313" key="3">
    <source>
        <dbReference type="EMBL" id="TPP60377.1"/>
    </source>
</evidence>
<name>A0A504YQY4_FASGI</name>
<keyword evidence="4" id="KW-1185">Reference proteome</keyword>
<dbReference type="SUPFAM" id="SSF54495">
    <property type="entry name" value="UBC-like"/>
    <property type="match status" value="1"/>
</dbReference>
<dbReference type="Pfam" id="PF00179">
    <property type="entry name" value="UQ_con"/>
    <property type="match status" value="1"/>
</dbReference>
<feature type="region of interest" description="Disordered" evidence="1">
    <location>
        <begin position="305"/>
        <end position="327"/>
    </location>
</feature>
<feature type="compositionally biased region" description="Polar residues" evidence="1">
    <location>
        <begin position="317"/>
        <end position="327"/>
    </location>
</feature>
<organism evidence="3 4">
    <name type="scientific">Fasciola gigantica</name>
    <name type="common">Giant liver fluke</name>
    <dbReference type="NCBI Taxonomy" id="46835"/>
    <lineage>
        <taxon>Eukaryota</taxon>
        <taxon>Metazoa</taxon>
        <taxon>Spiralia</taxon>
        <taxon>Lophotrochozoa</taxon>
        <taxon>Platyhelminthes</taxon>
        <taxon>Trematoda</taxon>
        <taxon>Digenea</taxon>
        <taxon>Plagiorchiida</taxon>
        <taxon>Echinostomata</taxon>
        <taxon>Echinostomatoidea</taxon>
        <taxon>Fasciolidae</taxon>
        <taxon>Fasciola</taxon>
    </lineage>
</organism>
<proteinExistence type="predicted"/>
<reference evidence="3 4" key="1">
    <citation type="submission" date="2019-04" db="EMBL/GenBank/DDBJ databases">
        <title>Annotation for the trematode Fasciola gigantica.</title>
        <authorList>
            <person name="Choi Y.-J."/>
        </authorList>
    </citation>
    <scope>NUCLEOTIDE SEQUENCE [LARGE SCALE GENOMIC DNA]</scope>
    <source>
        <strain evidence="3">Uganda_cow_1</strain>
    </source>
</reference>
<dbReference type="Gene3D" id="3.10.110.10">
    <property type="entry name" value="Ubiquitin Conjugating Enzyme"/>
    <property type="match status" value="1"/>
</dbReference>
<dbReference type="STRING" id="46835.A0A504YQY4"/>
<evidence type="ECO:0000259" key="2">
    <source>
        <dbReference type="PROSITE" id="PS50127"/>
    </source>
</evidence>
<sequence length="327" mass="37646">MPGNRRSFVRELLALMPVLETEFAGQVLMRPFEEMNANELLIEVTPSKGYYAQASFAFRICGSPNYQFQSPTVSCLSRVFHSNIHAVMLDDNVCLNLFNNWSARYGLKDILYAILFLFYEPNFDDPWNPNASHSENGLTIEQTIWKSLHGGVVNSILYEPNRAWLHWADENGIELFGPCSTKGCSGHSTTGKYFRQALSGQYSPMVLFSEFRQNYHSGDDYEAEYAYIRHITVRPTKLVVDSVDVVNSFRRYYYLEQCINDQREIFDDLDTRSMTMSTIECRQLGFAGNQTSVLGNWHLRTNNASTDDNEPFYDQPLNEQPEFQVNT</sequence>
<gene>
    <name evidence="3" type="ORF">FGIG_05154</name>
</gene>
<accession>A0A504YQY4</accession>
<feature type="domain" description="UBC core" evidence="2">
    <location>
        <begin position="7"/>
        <end position="161"/>
    </location>
</feature>
<comment type="caution">
    <text evidence="3">The sequence shown here is derived from an EMBL/GenBank/DDBJ whole genome shotgun (WGS) entry which is preliminary data.</text>
</comment>
<dbReference type="InterPro" id="IPR000608">
    <property type="entry name" value="UBC"/>
</dbReference>
<dbReference type="AlphaFoldDB" id="A0A504YQY4"/>
<evidence type="ECO:0000313" key="4">
    <source>
        <dbReference type="Proteomes" id="UP000316759"/>
    </source>
</evidence>
<dbReference type="OrthoDB" id="9978460at2759"/>
<dbReference type="Proteomes" id="UP000316759">
    <property type="component" value="Unassembled WGS sequence"/>
</dbReference>
<dbReference type="InterPro" id="IPR016135">
    <property type="entry name" value="UBQ-conjugating_enzyme/RWD"/>
</dbReference>
<dbReference type="SMART" id="SM00212">
    <property type="entry name" value="UBCc"/>
    <property type="match status" value="1"/>
</dbReference>
<dbReference type="PANTHER" id="PTHR24068">
    <property type="entry name" value="UBIQUITIN-CONJUGATING ENZYME E2"/>
    <property type="match status" value="1"/>
</dbReference>
<evidence type="ECO:0000256" key="1">
    <source>
        <dbReference type="SAM" id="MobiDB-lite"/>
    </source>
</evidence>